<keyword evidence="1" id="KW-0812">Transmembrane</keyword>
<reference evidence="2 3" key="2">
    <citation type="submission" date="2019-11" db="EMBL/GenBank/DDBJ databases">
        <authorList>
            <person name="Lu H."/>
        </authorList>
    </citation>
    <scope>NUCLEOTIDE SEQUENCE [LARGE SCALE GENOMIC DNA]</scope>
    <source>
        <strain evidence="2 3">FIM1</strain>
    </source>
</reference>
<keyword evidence="3" id="KW-1185">Reference proteome</keyword>
<accession>A0ABX6EXM9</accession>
<gene>
    <name evidence="2" type="ORF">FIM1_3020</name>
</gene>
<evidence type="ECO:0000313" key="3">
    <source>
        <dbReference type="Proteomes" id="UP000422736"/>
    </source>
</evidence>
<sequence>MNCIRCWRIILVTVIYVSSIVTGLSILPVYTIDKACFAGSDSMNVNVKKTFEMWSGSEIPISQLPGDTKLFTGFKFHRVFSFHQLFRGNGKALKITYCKEGKEVFQTEKDIAHDGDDWERPWCFFEDGNESVENIESFHCLKIARRKKYAIRPFDIFIPYTWIGGLFYCNISENEKISILTKKGKEEPFKSYSGSPICTLDNSIPIEPLYASLTTSSYNEIVSKKLVPFITLLSKRKTKTYIPYLQSPNLCSKDLNITSASFEESTKGPKSLNRGYKVDTKDLVLEWYSFGQNSTSSNTQAKWFREIEVDEKYKYNQEDHFMLTLATNKLRSIITPFVEPSAQDIEELSFPWKTINRIIETKIWKTFGITDKLLTLNAQDILDKCEAFLKFWDNLHLDDEEFTYKYSDIQK</sequence>
<reference evidence="2 3" key="1">
    <citation type="submission" date="2016-03" db="EMBL/GenBank/DDBJ databases">
        <title>How can Kluyveromyces marxianus grow so fast - potential evolutionary course in Saccharomyces Complex revealed by comparative genomics.</title>
        <authorList>
            <person name="Mo W."/>
            <person name="Lu W."/>
            <person name="Yang X."/>
            <person name="Qi J."/>
            <person name="Lv H."/>
        </authorList>
    </citation>
    <scope>NUCLEOTIDE SEQUENCE [LARGE SCALE GENOMIC DNA]</scope>
    <source>
        <strain evidence="2 3">FIM1</strain>
    </source>
</reference>
<dbReference type="EMBL" id="CP015057">
    <property type="protein sequence ID" value="QGN16315.1"/>
    <property type="molecule type" value="Genomic_DNA"/>
</dbReference>
<evidence type="ECO:0000313" key="2">
    <source>
        <dbReference type="EMBL" id="QGN16315.1"/>
    </source>
</evidence>
<proteinExistence type="predicted"/>
<keyword evidence="1" id="KW-0472">Membrane</keyword>
<keyword evidence="1" id="KW-1133">Transmembrane helix</keyword>
<feature type="transmembrane region" description="Helical" evidence="1">
    <location>
        <begin position="7"/>
        <end position="30"/>
    </location>
</feature>
<evidence type="ECO:0000256" key="1">
    <source>
        <dbReference type="SAM" id="Phobius"/>
    </source>
</evidence>
<organism evidence="2 3">
    <name type="scientific">Kluyveromyces marxianus</name>
    <name type="common">Yeast</name>
    <name type="synonym">Candida kefyr</name>
    <dbReference type="NCBI Taxonomy" id="4911"/>
    <lineage>
        <taxon>Eukaryota</taxon>
        <taxon>Fungi</taxon>
        <taxon>Dikarya</taxon>
        <taxon>Ascomycota</taxon>
        <taxon>Saccharomycotina</taxon>
        <taxon>Saccharomycetes</taxon>
        <taxon>Saccharomycetales</taxon>
        <taxon>Saccharomycetaceae</taxon>
        <taxon>Kluyveromyces</taxon>
    </lineage>
</organism>
<name>A0ABX6EXM9_KLUMA</name>
<protein>
    <submittedName>
        <fullName evidence="2">Protein YGL138C</fullName>
    </submittedName>
</protein>
<dbReference type="Proteomes" id="UP000422736">
    <property type="component" value="Chromosome 4"/>
</dbReference>